<dbReference type="EMBL" id="CALNXK010000002">
    <property type="protein sequence ID" value="CAH3033440.1"/>
    <property type="molecule type" value="Genomic_DNA"/>
</dbReference>
<accession>A0ABN8MQ79</accession>
<evidence type="ECO:0000313" key="2">
    <source>
        <dbReference type="Proteomes" id="UP001159405"/>
    </source>
</evidence>
<protein>
    <submittedName>
        <fullName evidence="1">Uncharacterized protein</fullName>
    </submittedName>
</protein>
<reference evidence="1 2" key="1">
    <citation type="submission" date="2022-05" db="EMBL/GenBank/DDBJ databases">
        <authorList>
            <consortium name="Genoscope - CEA"/>
            <person name="William W."/>
        </authorList>
    </citation>
    <scope>NUCLEOTIDE SEQUENCE [LARGE SCALE GENOMIC DNA]</scope>
</reference>
<gene>
    <name evidence="1" type="ORF">PLOB_00016517</name>
</gene>
<keyword evidence="2" id="KW-1185">Reference proteome</keyword>
<organism evidence="1 2">
    <name type="scientific">Porites lobata</name>
    <dbReference type="NCBI Taxonomy" id="104759"/>
    <lineage>
        <taxon>Eukaryota</taxon>
        <taxon>Metazoa</taxon>
        <taxon>Cnidaria</taxon>
        <taxon>Anthozoa</taxon>
        <taxon>Hexacorallia</taxon>
        <taxon>Scleractinia</taxon>
        <taxon>Fungiina</taxon>
        <taxon>Poritidae</taxon>
        <taxon>Porites</taxon>
    </lineage>
</organism>
<name>A0ABN8MQ79_9CNID</name>
<sequence>MTDHINKACNAAFYHLHNLRRIKKYLSRDSLITLLLLDHPKGKMLTTLGARSFSAAAPKLWNELPVELRQATSLNSFKSRLKTYLFKKYFYSL</sequence>
<proteinExistence type="predicted"/>
<comment type="caution">
    <text evidence="1">The sequence shown here is derived from an EMBL/GenBank/DDBJ whole genome shotgun (WGS) entry which is preliminary data.</text>
</comment>
<evidence type="ECO:0000313" key="1">
    <source>
        <dbReference type="EMBL" id="CAH3033440.1"/>
    </source>
</evidence>
<dbReference type="Proteomes" id="UP001159405">
    <property type="component" value="Unassembled WGS sequence"/>
</dbReference>